<dbReference type="AlphaFoldDB" id="A0A200PMF4"/>
<protein>
    <submittedName>
        <fullName evidence="1">Uncharacterized protein</fullName>
    </submittedName>
</protein>
<dbReference type="EMBL" id="MVGT01004498">
    <property type="protein sequence ID" value="OUZ99381.1"/>
    <property type="molecule type" value="Genomic_DNA"/>
</dbReference>
<organism evidence="1 2">
    <name type="scientific">Macleaya cordata</name>
    <name type="common">Five-seeded plume-poppy</name>
    <name type="synonym">Bocconia cordata</name>
    <dbReference type="NCBI Taxonomy" id="56857"/>
    <lineage>
        <taxon>Eukaryota</taxon>
        <taxon>Viridiplantae</taxon>
        <taxon>Streptophyta</taxon>
        <taxon>Embryophyta</taxon>
        <taxon>Tracheophyta</taxon>
        <taxon>Spermatophyta</taxon>
        <taxon>Magnoliopsida</taxon>
        <taxon>Ranunculales</taxon>
        <taxon>Papaveraceae</taxon>
        <taxon>Papaveroideae</taxon>
        <taxon>Macleaya</taxon>
    </lineage>
</organism>
<reference evidence="1 2" key="1">
    <citation type="journal article" date="2017" name="Mol. Plant">
        <title>The Genome of Medicinal Plant Macleaya cordata Provides New Insights into Benzylisoquinoline Alkaloids Metabolism.</title>
        <authorList>
            <person name="Liu X."/>
            <person name="Liu Y."/>
            <person name="Huang P."/>
            <person name="Ma Y."/>
            <person name="Qing Z."/>
            <person name="Tang Q."/>
            <person name="Cao H."/>
            <person name="Cheng P."/>
            <person name="Zheng Y."/>
            <person name="Yuan Z."/>
            <person name="Zhou Y."/>
            <person name="Liu J."/>
            <person name="Tang Z."/>
            <person name="Zhuo Y."/>
            <person name="Zhang Y."/>
            <person name="Yu L."/>
            <person name="Huang J."/>
            <person name="Yang P."/>
            <person name="Peng Q."/>
            <person name="Zhang J."/>
            <person name="Jiang W."/>
            <person name="Zhang Z."/>
            <person name="Lin K."/>
            <person name="Ro D.K."/>
            <person name="Chen X."/>
            <person name="Xiong X."/>
            <person name="Shang Y."/>
            <person name="Huang S."/>
            <person name="Zeng J."/>
        </authorList>
    </citation>
    <scope>NUCLEOTIDE SEQUENCE [LARGE SCALE GENOMIC DNA]</scope>
    <source>
        <strain evidence="2">cv. BLH2017</strain>
        <tissue evidence="1">Root</tissue>
    </source>
</reference>
<accession>A0A200PMF4</accession>
<dbReference type="InParanoid" id="A0A200PMF4"/>
<name>A0A200PMF4_MACCD</name>
<evidence type="ECO:0000313" key="1">
    <source>
        <dbReference type="EMBL" id="OUZ99381.1"/>
    </source>
</evidence>
<keyword evidence="2" id="KW-1185">Reference proteome</keyword>
<evidence type="ECO:0000313" key="2">
    <source>
        <dbReference type="Proteomes" id="UP000195402"/>
    </source>
</evidence>
<comment type="caution">
    <text evidence="1">The sequence shown here is derived from an EMBL/GenBank/DDBJ whole genome shotgun (WGS) entry which is preliminary data.</text>
</comment>
<proteinExistence type="predicted"/>
<sequence>MVVEAVIASSVVMVVVGRGSGGGGRGFSLCRNGGDGVDFRGGCGGDCGSD</sequence>
<gene>
    <name evidence="1" type="ORF">BVC80_7267g3</name>
</gene>
<dbReference type="Proteomes" id="UP000195402">
    <property type="component" value="Unassembled WGS sequence"/>
</dbReference>